<dbReference type="InterPro" id="IPR004332">
    <property type="entry name" value="Transposase_MuDR"/>
</dbReference>
<comment type="caution">
    <text evidence="7">The sequence shown here is derived from an EMBL/GenBank/DDBJ whole genome shotgun (WGS) entry which is preliminary data.</text>
</comment>
<dbReference type="GO" id="GO:0008270">
    <property type="term" value="F:zinc ion binding"/>
    <property type="evidence" value="ECO:0007669"/>
    <property type="project" value="UniProtKB-KW"/>
</dbReference>
<protein>
    <recommendedName>
        <fullName evidence="6">SWIM-type domain-containing protein</fullName>
    </recommendedName>
</protein>
<feature type="region of interest" description="Disordered" evidence="5">
    <location>
        <begin position="1174"/>
        <end position="1199"/>
    </location>
</feature>
<evidence type="ECO:0000256" key="5">
    <source>
        <dbReference type="SAM" id="MobiDB-lite"/>
    </source>
</evidence>
<feature type="region of interest" description="Disordered" evidence="5">
    <location>
        <begin position="406"/>
        <end position="433"/>
    </location>
</feature>
<dbReference type="InterPro" id="IPR018289">
    <property type="entry name" value="MULE_transposase_dom"/>
</dbReference>
<dbReference type="Pfam" id="PF04434">
    <property type="entry name" value="SWIM"/>
    <property type="match status" value="1"/>
</dbReference>
<name>A0A5C7HZU8_9ROSI</name>
<evidence type="ECO:0000256" key="1">
    <source>
        <dbReference type="ARBA" id="ARBA00022723"/>
    </source>
</evidence>
<dbReference type="EMBL" id="VAHF01000004">
    <property type="protein sequence ID" value="TXG62753.1"/>
    <property type="molecule type" value="Genomic_DNA"/>
</dbReference>
<keyword evidence="1" id="KW-0479">Metal-binding</keyword>
<evidence type="ECO:0000256" key="3">
    <source>
        <dbReference type="ARBA" id="ARBA00022833"/>
    </source>
</evidence>
<dbReference type="PANTHER" id="PTHR31973:SF187">
    <property type="entry name" value="MUTATOR TRANSPOSASE MUDRA PROTEIN"/>
    <property type="match status" value="1"/>
</dbReference>
<dbReference type="AlphaFoldDB" id="A0A5C7HZU8"/>
<evidence type="ECO:0000313" key="8">
    <source>
        <dbReference type="Proteomes" id="UP000323000"/>
    </source>
</evidence>
<dbReference type="InterPro" id="IPR006564">
    <property type="entry name" value="Znf_PMZ"/>
</dbReference>
<feature type="compositionally biased region" description="Basic residues" evidence="5">
    <location>
        <begin position="408"/>
        <end position="418"/>
    </location>
</feature>
<dbReference type="OrthoDB" id="125347at2759"/>
<dbReference type="Proteomes" id="UP000323000">
    <property type="component" value="Chromosome 4"/>
</dbReference>
<reference evidence="8" key="1">
    <citation type="journal article" date="2019" name="Gigascience">
        <title>De novo genome assembly of the endangered Acer yangbiense, a plant species with extremely small populations endemic to Yunnan Province, China.</title>
        <authorList>
            <person name="Yang J."/>
            <person name="Wariss H.M."/>
            <person name="Tao L."/>
            <person name="Zhang R."/>
            <person name="Yun Q."/>
            <person name="Hollingsworth P."/>
            <person name="Dao Z."/>
            <person name="Luo G."/>
            <person name="Guo H."/>
            <person name="Ma Y."/>
            <person name="Sun W."/>
        </authorList>
    </citation>
    <scope>NUCLEOTIDE SEQUENCE [LARGE SCALE GENOMIC DNA]</scope>
    <source>
        <strain evidence="8">cv. Malutang</strain>
    </source>
</reference>
<evidence type="ECO:0000256" key="2">
    <source>
        <dbReference type="ARBA" id="ARBA00022771"/>
    </source>
</evidence>
<dbReference type="PROSITE" id="PS50966">
    <property type="entry name" value="ZF_SWIM"/>
    <property type="match status" value="1"/>
</dbReference>
<feature type="region of interest" description="Disordered" evidence="5">
    <location>
        <begin position="608"/>
        <end position="641"/>
    </location>
</feature>
<feature type="compositionally biased region" description="Basic residues" evidence="5">
    <location>
        <begin position="1174"/>
        <end position="1187"/>
    </location>
</feature>
<dbReference type="Pfam" id="PF03108">
    <property type="entry name" value="DBD_Tnp_Mut"/>
    <property type="match status" value="1"/>
</dbReference>
<proteinExistence type="predicted"/>
<dbReference type="SMART" id="SM00575">
    <property type="entry name" value="ZnF_PMZ"/>
    <property type="match status" value="1"/>
</dbReference>
<feature type="domain" description="SWIM-type" evidence="6">
    <location>
        <begin position="1130"/>
        <end position="1162"/>
    </location>
</feature>
<keyword evidence="8" id="KW-1185">Reference proteome</keyword>
<dbReference type="Pfam" id="PF10551">
    <property type="entry name" value="MULE"/>
    <property type="match status" value="1"/>
</dbReference>
<sequence>MQEGIIKKVHRDQPRISEDVRYFNRVYSDTKISTGPSYAEVVKSSTRETKPNGLKEKDRIDRMEFLKWDVDAHDSSWLQFCAVGVLKSFSDITPVVRGLREDGYKLLLFTEVIRILYAITPQSRLSWIELRGIPLNCWCDDFFKSLGWMVEESLTVEEETLNRSKLNCGRVLVLIPTSQSCPGSIKVVTGNASFQIKVREDLNPINSNWISKWLGIGKGKYSDSLSFGRDNLVDIQGIEEEDRVANLKKTINCKAGFNEDNMIGGFKKQKGAGGGLKKVIIKGKGIMRKNMYHNQNVPLIHNGNLVLDKNRDSKVGKVWTSDDNGSSFFVESEESQFLKHPIIIGESSKYVLSQLKGGNIVIDLGNGLDQEKNSKNSSSGNSFSHISETLFHQSATEEEDHILTMGRERKKASSKRIAKSCSSMKSHGMKTRKDKSLLKRGVQEIVKEDVVPSLSRGRWNLEEEVTKVIEKGVALGYFNCSLPGQNSGTGTTVYVNETADLDIIEPGDCSVISLINDAKKKLKGDPIEPWEKWQLAITLPWNGVRHVLTTDEQLMCCFKEFDRCDKPTIEFELILVPNDMEFPVDLLAWKEGFIVEDTATEPVEDIANEPVEDTSTELDEDAASEPVEDAVSDEFDGSEDDNYEVVDESEDDSDVSLVDEGGLDFANPDRCDPDGDDSIVILSSDEENGLTRAARYCRDNQWAPNPNGTIAFEDGQIIGNAKMTRAAVKMYAIQEGFTLKKVKNDKCRYTVVCKNDACDWRLHASCLTDGVTFMIKSVRGGHSMCPRVAENKEATSRWVSSVLKSLIQSNPKGKGKFFKNELQERYAVKVGNQTVYRAKRIVLENLKSDHAKAYAKIRKYGNVIRVMNLGSDVYVALNPDVVSVNPTFFRFYLSFKACKIGFKNGCRPLIGVDGCHLTGQFGGVLLSATALDGDSGIVPIALCICESETTESWTWFLRLLRESLEWEEGRPICFISDRQKGGLAAISKEWPEASNRVANRGCFDEAMAAIRSENAKAADWMMSEPVERWARHGFDPRIKSDHITNNMSECFNSWIKDERDKPVLQLLEHFRRRIMVRFCEKWEEVEKFKDSITPYAKEMLDTNEKEARKLQVIHGRGEWYETVDKYGKKFIVSVADVMCDCGMWQMSGLPCMHAIAVFMWPDYQHEIIEPPVKRTKVGRPKKNRKRATHEPRAPALFNN</sequence>
<organism evidence="7 8">
    <name type="scientific">Acer yangbiense</name>
    <dbReference type="NCBI Taxonomy" id="1000413"/>
    <lineage>
        <taxon>Eukaryota</taxon>
        <taxon>Viridiplantae</taxon>
        <taxon>Streptophyta</taxon>
        <taxon>Embryophyta</taxon>
        <taxon>Tracheophyta</taxon>
        <taxon>Spermatophyta</taxon>
        <taxon>Magnoliopsida</taxon>
        <taxon>eudicotyledons</taxon>
        <taxon>Gunneridae</taxon>
        <taxon>Pentapetalae</taxon>
        <taxon>rosids</taxon>
        <taxon>malvids</taxon>
        <taxon>Sapindales</taxon>
        <taxon>Sapindaceae</taxon>
        <taxon>Hippocastanoideae</taxon>
        <taxon>Acereae</taxon>
        <taxon>Acer</taxon>
    </lineage>
</organism>
<evidence type="ECO:0000259" key="6">
    <source>
        <dbReference type="PROSITE" id="PS50966"/>
    </source>
</evidence>
<dbReference type="InterPro" id="IPR007527">
    <property type="entry name" value="Znf_SWIM"/>
</dbReference>
<evidence type="ECO:0000313" key="7">
    <source>
        <dbReference type="EMBL" id="TXG62753.1"/>
    </source>
</evidence>
<dbReference type="PANTHER" id="PTHR31973">
    <property type="entry name" value="POLYPROTEIN, PUTATIVE-RELATED"/>
    <property type="match status" value="1"/>
</dbReference>
<keyword evidence="2 4" id="KW-0863">Zinc-finger</keyword>
<evidence type="ECO:0000256" key="4">
    <source>
        <dbReference type="PROSITE-ProRule" id="PRU00325"/>
    </source>
</evidence>
<gene>
    <name evidence="7" type="ORF">EZV62_009747</name>
</gene>
<accession>A0A5C7HZU8</accession>
<keyword evidence="3" id="KW-0862">Zinc</keyword>